<sequence>MAVATSSQGNSNSVPLVPNSGRELLLDLKRSTARNALGGGNSKNSIPTLPAYNHKLVQACFRDLHGTARELELKARVYGNNNDDGSSKPSMSARPSILLHNIAVQRNKRCLLAYHHHRVEIIKSIQRAKGLENNNMNDDYAVSNAPISTNAQEVAFARDYATLREAYSSKVFELDLLPPTSHMLQVRVLREVGQVVLPDSGKVVTMTKGACLFLDRADAKDFLKQGVLQLYDGEEVDF</sequence>
<proteinExistence type="predicted"/>
<dbReference type="PANTHER" id="PTHR12914:SF2">
    <property type="entry name" value="DNA REPLICATION COMPLEX GINS PROTEIN PSF1"/>
    <property type="match status" value="1"/>
</dbReference>
<dbReference type="InterPro" id="IPR005339">
    <property type="entry name" value="GINS_Psf1"/>
</dbReference>
<reference evidence="2" key="1">
    <citation type="submission" date="2021-01" db="EMBL/GenBank/DDBJ databases">
        <authorList>
            <person name="Corre E."/>
            <person name="Pelletier E."/>
            <person name="Niang G."/>
            <person name="Scheremetjew M."/>
            <person name="Finn R."/>
            <person name="Kale V."/>
            <person name="Holt S."/>
            <person name="Cochrane G."/>
            <person name="Meng A."/>
            <person name="Brown T."/>
            <person name="Cohen L."/>
        </authorList>
    </citation>
    <scope>NUCLEOTIDE SEQUENCE</scope>
    <source>
        <strain evidence="2">B593</strain>
    </source>
</reference>
<dbReference type="EMBL" id="HBEH01000794">
    <property type="protein sequence ID" value="CAD8343932.1"/>
    <property type="molecule type" value="Transcribed_RNA"/>
</dbReference>
<dbReference type="Gene3D" id="1.20.58.1030">
    <property type="match status" value="1"/>
</dbReference>
<dbReference type="GO" id="GO:0000811">
    <property type="term" value="C:GINS complex"/>
    <property type="evidence" value="ECO:0007669"/>
    <property type="project" value="InterPro"/>
</dbReference>
<dbReference type="PANTHER" id="PTHR12914">
    <property type="entry name" value="PARTNER OF SLD5"/>
    <property type="match status" value="1"/>
</dbReference>
<accession>A0A7R9ZU59</accession>
<protein>
    <recommendedName>
        <fullName evidence="1">DNA replication complex GINS protein PSF1 C-terminal domain-containing protein</fullName>
    </recommendedName>
</protein>
<dbReference type="InterPro" id="IPR036224">
    <property type="entry name" value="GINS_bundle-like_dom_sf"/>
</dbReference>
<evidence type="ECO:0000313" key="2">
    <source>
        <dbReference type="EMBL" id="CAD8343932.1"/>
    </source>
</evidence>
<dbReference type="GO" id="GO:1902983">
    <property type="term" value="P:DNA strand elongation involved in mitotic DNA replication"/>
    <property type="evidence" value="ECO:0007669"/>
    <property type="project" value="TreeGrafter"/>
</dbReference>
<name>A0A7R9ZU59_9STRA</name>
<dbReference type="AlphaFoldDB" id="A0A7R9ZU59"/>
<dbReference type="SUPFAM" id="SSF158573">
    <property type="entry name" value="GINS helical bundle-like"/>
    <property type="match status" value="1"/>
</dbReference>
<dbReference type="CDD" id="cd21696">
    <property type="entry name" value="GINS_B_Psf1"/>
    <property type="match status" value="1"/>
</dbReference>
<gene>
    <name evidence="2" type="ORF">PARE0329_LOCUS567</name>
</gene>
<dbReference type="Pfam" id="PF24997">
    <property type="entry name" value="PSF1_C"/>
    <property type="match status" value="1"/>
</dbReference>
<dbReference type="InterPro" id="IPR056783">
    <property type="entry name" value="PSF1_C"/>
</dbReference>
<feature type="domain" description="DNA replication complex GINS protein PSF1 C-terminal" evidence="1">
    <location>
        <begin position="185"/>
        <end position="229"/>
    </location>
</feature>
<organism evidence="2">
    <name type="scientific">Pseudo-nitzschia arenysensis</name>
    <dbReference type="NCBI Taxonomy" id="697910"/>
    <lineage>
        <taxon>Eukaryota</taxon>
        <taxon>Sar</taxon>
        <taxon>Stramenopiles</taxon>
        <taxon>Ochrophyta</taxon>
        <taxon>Bacillariophyta</taxon>
        <taxon>Bacillariophyceae</taxon>
        <taxon>Bacillariophycidae</taxon>
        <taxon>Bacillariales</taxon>
        <taxon>Bacillariaceae</taxon>
        <taxon>Pseudo-nitzschia</taxon>
    </lineage>
</organism>
<evidence type="ECO:0000259" key="1">
    <source>
        <dbReference type="Pfam" id="PF24997"/>
    </source>
</evidence>